<name>T1K0A8_TETUR</name>
<reference evidence="3" key="1">
    <citation type="submission" date="2011-08" db="EMBL/GenBank/DDBJ databases">
        <authorList>
            <person name="Rombauts S."/>
        </authorList>
    </citation>
    <scope>NUCLEOTIDE SEQUENCE</scope>
    <source>
        <strain evidence="3">London</strain>
    </source>
</reference>
<reference evidence="2" key="2">
    <citation type="submission" date="2015-06" db="UniProtKB">
        <authorList>
            <consortium name="EnsemblMetazoa"/>
        </authorList>
    </citation>
    <scope>IDENTIFICATION</scope>
</reference>
<evidence type="ECO:0000256" key="1">
    <source>
        <dbReference type="SAM" id="SignalP"/>
    </source>
</evidence>
<keyword evidence="3" id="KW-1185">Reference proteome</keyword>
<dbReference type="HOGENOM" id="CLU_673252_0_0_1"/>
<feature type="signal peptide" evidence="1">
    <location>
        <begin position="1"/>
        <end position="20"/>
    </location>
</feature>
<protein>
    <submittedName>
        <fullName evidence="2">Uncharacterized protein</fullName>
    </submittedName>
</protein>
<dbReference type="EMBL" id="CAEY01001135">
    <property type="status" value="NOT_ANNOTATED_CDS"/>
    <property type="molecule type" value="Genomic_DNA"/>
</dbReference>
<organism evidence="2 3">
    <name type="scientific">Tetranychus urticae</name>
    <name type="common">Two-spotted spider mite</name>
    <dbReference type="NCBI Taxonomy" id="32264"/>
    <lineage>
        <taxon>Eukaryota</taxon>
        <taxon>Metazoa</taxon>
        <taxon>Ecdysozoa</taxon>
        <taxon>Arthropoda</taxon>
        <taxon>Chelicerata</taxon>
        <taxon>Arachnida</taxon>
        <taxon>Acari</taxon>
        <taxon>Acariformes</taxon>
        <taxon>Trombidiformes</taxon>
        <taxon>Prostigmata</taxon>
        <taxon>Eleutherengona</taxon>
        <taxon>Raphignathae</taxon>
        <taxon>Tetranychoidea</taxon>
        <taxon>Tetranychidae</taxon>
        <taxon>Tetranychus</taxon>
    </lineage>
</organism>
<sequence length="474" mass="54255">MLLLTVFVITWTTIINEVYSVMLVELPLDIEDGNWLIKAKLTDNEDSSLEINVDEYIKSANGTIRGKIVVQINNQKPFNVFYTSENQYERLFNGASFDYYVYRKDRKGWNGYITKLGNTIGTHLLLVGPSVVFRIDKFAPVWKYYDTSIIYRDTFDEGVKQHSATAALDPHLNVTFYYKGNSVEGLKRPTRAFFTGYDPKSKVLIDSTFWYDLYAIARVDQNFDTIVTPEPGIVCDKYFSQSSIKARAPLPKLTQQTIHFIAKTKSSNAGPAKKEQVYADEKYQIARIKTSTYGKDNETITTDIIYDYQLGVVYEFTETGNCSISPMDLSAPGLVEDSSLTYGIYKLDLNKLLNFNLNYRYLGPVLFDNREEIGIHAWEMNNINKVVSGEFYPKVVTTQYFSERTEDKQTDYTLVGTTLKAYDRDVRIKRSIKVQVLNDLIQYSGFAYQAYKGTLLSGTNRFRCSIAHSKALVK</sequence>
<dbReference type="AlphaFoldDB" id="T1K0A8"/>
<accession>T1K0A8</accession>
<evidence type="ECO:0000313" key="2">
    <source>
        <dbReference type="EnsemblMetazoa" id="tetur03g07050.1"/>
    </source>
</evidence>
<proteinExistence type="predicted"/>
<evidence type="ECO:0000313" key="3">
    <source>
        <dbReference type="Proteomes" id="UP000015104"/>
    </source>
</evidence>
<dbReference type="Proteomes" id="UP000015104">
    <property type="component" value="Unassembled WGS sequence"/>
</dbReference>
<feature type="chain" id="PRO_5004591055" evidence="1">
    <location>
        <begin position="21"/>
        <end position="474"/>
    </location>
</feature>
<keyword evidence="1" id="KW-0732">Signal</keyword>
<dbReference type="EnsemblMetazoa" id="tetur03g07050.1">
    <property type="protein sequence ID" value="tetur03g07050.1"/>
    <property type="gene ID" value="tetur03g07050"/>
</dbReference>